<name>A0A5N5EHI5_9ACTN</name>
<keyword evidence="1" id="KW-0326">Glycosidase</keyword>
<feature type="chain" id="PRO_5024897634" evidence="4">
    <location>
        <begin position="26"/>
        <end position="1317"/>
    </location>
</feature>
<feature type="compositionally biased region" description="Polar residues" evidence="3">
    <location>
        <begin position="67"/>
        <end position="79"/>
    </location>
</feature>
<keyword evidence="2" id="KW-0119">Carbohydrate metabolism</keyword>
<dbReference type="PROSITE" id="PS50853">
    <property type="entry name" value="FN3"/>
    <property type="match status" value="1"/>
</dbReference>
<dbReference type="InterPro" id="IPR024301">
    <property type="entry name" value="Amidase_6"/>
</dbReference>
<dbReference type="InterPro" id="IPR003961">
    <property type="entry name" value="FN3_dom"/>
</dbReference>
<dbReference type="GO" id="GO:0000272">
    <property type="term" value="P:polysaccharide catabolic process"/>
    <property type="evidence" value="ECO:0007669"/>
    <property type="project" value="UniProtKB-KW"/>
</dbReference>
<feature type="compositionally biased region" description="Polar residues" evidence="3">
    <location>
        <begin position="888"/>
        <end position="897"/>
    </location>
</feature>
<keyword evidence="2" id="KW-0624">Polysaccharide degradation</keyword>
<evidence type="ECO:0000256" key="1">
    <source>
        <dbReference type="ARBA" id="ARBA00023295"/>
    </source>
</evidence>
<dbReference type="Proteomes" id="UP000326907">
    <property type="component" value="Unassembled WGS sequence"/>
</dbReference>
<reference evidence="6 7" key="1">
    <citation type="submission" date="2019-09" db="EMBL/GenBank/DDBJ databases">
        <authorList>
            <person name="Liu P."/>
        </authorList>
    </citation>
    <scope>NUCLEOTIDE SEQUENCE [LARGE SCALE GENOMIC DNA]</scope>
    <source>
        <strain evidence="6 7">TRM68085</strain>
    </source>
</reference>
<feature type="region of interest" description="Disordered" evidence="3">
    <location>
        <begin position="59"/>
        <end position="79"/>
    </location>
</feature>
<dbReference type="Pfam" id="PF12671">
    <property type="entry name" value="Amidase_6"/>
    <property type="match status" value="1"/>
</dbReference>
<dbReference type="EMBL" id="VYUA01000028">
    <property type="protein sequence ID" value="KAB2589663.1"/>
    <property type="molecule type" value="Genomic_DNA"/>
</dbReference>
<accession>A0A5N5EHI5</accession>
<keyword evidence="1" id="KW-0378">Hydrolase</keyword>
<dbReference type="NCBIfam" id="NF033679">
    <property type="entry name" value="DNRLRE_dom"/>
    <property type="match status" value="1"/>
</dbReference>
<evidence type="ECO:0000256" key="2">
    <source>
        <dbReference type="ARBA" id="ARBA00023326"/>
    </source>
</evidence>
<dbReference type="Gene3D" id="3.90.1720.10">
    <property type="entry name" value="endopeptidase domain like (from Nostoc punctiforme)"/>
    <property type="match status" value="1"/>
</dbReference>
<dbReference type="InterPro" id="IPR038765">
    <property type="entry name" value="Papain-like_cys_pep_sf"/>
</dbReference>
<dbReference type="SUPFAM" id="SSF54001">
    <property type="entry name" value="Cysteine proteinases"/>
    <property type="match status" value="1"/>
</dbReference>
<sequence>MRITRAGITGLVLLSVLLPTGSVHAEPSAARIAAKPDNLTAPDVPSALSAAQRVGERVEALSERTETSTTWVHGNGSLTTELTAGPIRFERDGRWEPVDTDLAERADGSVAPKAHPGGLTLSGGGGKVAGSLAAARTAKPRDLVTLGEGDQQVTLQWKGGLPEPRLDGNRAEYPEAVPGADVIVEATRTGFEQYVAIKKRPAVTDYRYTLPLRAEGLAVKQQPDGSVLFTDRRTGQERAVMPAPVMWDATVEERSGEHTRRVPVDMDVVVKDDDSFDLVVTPDAGFLTDPKTRYPVTVDPSTSALSNVFDTYVQQGETRDWSTDTELDLGNPGTKNANGTPRTARSYITWGTAPIADALISSARLSLWNFHSANTDCKAQAWEVWSADPATTASRWTKQPAMHTKHATSTQTKGNPACGGAGWVSADVTSLAQNWASAKAPQSSMGLRAANESAVAPWKRFSSANATSNPPKLTVTYNFRPRSGNNRQAGPPYAPDASGTWQVSTTTPTLRDTFSDKDGDKINGTFEVVEAATGKRVGDYLVSPFVESGRAAAVTLPDGLLKDGTTYRFRTSPYDGTHYNLAWSPWTTFTVSTGHRPGALPDMPQALEQGATDTLTPLLSGVVTSPAQGRIRAEFALRDENGKDLSAVHVPDAWVDSGLRAAAQVPAGALLSGTTYLWAMRACTDAGCSAWSYEQELTAREGPGPKAPVTRTLPLSGDALADATAAVRETTPAVKGAQLTLDADHAIWLTPDLTKVPAGARITKAKLELTPVRGAERPLEVYELLEPWSAPQNGADLPSLLDEAPFADAAPLADQDLAPVVQSWLEQDSAEGLTLRLPKGAKDSVVYHSGRAKDAAQRPRLVIDYVPAAAPGRPQDVRATSGHGGLLTTWNPPQDNGSAGEGLEYTVAVQKENGTEAARLTTAVPYAVVSGLTDQATYRVSVQARTAHGTSPAATSEPVTTASVPGGAAIYREIVQQYLNARAGLLTGRYPTAAAALAASSRGASFADLLNAQAPGLVETRELLARHGRTYSDATARISDVLVGVDTDGAVFLRASVTESASLNLDGTSESDEGQGEQRFTFSSNGGAPILHLEADAPAAETVLTETPSAWTGLDVAPPQEQDANEVPDEPIDLGSDGFPVDEAAGPALVALRAAAVAGSGTAKWATKNIGTKSEYQQDCTNFVSKALYYGGKMKTRSGGRKHDRAWWQQYYLFGSIKNKSYTWSGAENFRRHMTKYRKAPSVSKKNARPGDIVMFKWKKEKVYNHAAVVVGNSGRDLQLRQHGGPSKTTLSAAIARYKRKSNYIERVIILRPRSRG</sequence>
<evidence type="ECO:0000256" key="3">
    <source>
        <dbReference type="SAM" id="MobiDB-lite"/>
    </source>
</evidence>
<dbReference type="Pfam" id="PF00041">
    <property type="entry name" value="fn3"/>
    <property type="match status" value="1"/>
</dbReference>
<evidence type="ECO:0000256" key="4">
    <source>
        <dbReference type="SAM" id="SignalP"/>
    </source>
</evidence>
<evidence type="ECO:0000259" key="5">
    <source>
        <dbReference type="PROSITE" id="PS50853"/>
    </source>
</evidence>
<feature type="domain" description="Fibronectin type-III" evidence="5">
    <location>
        <begin position="870"/>
        <end position="964"/>
    </location>
</feature>
<dbReference type="SMART" id="SM00060">
    <property type="entry name" value="FN3"/>
    <property type="match status" value="1"/>
</dbReference>
<feature type="compositionally biased region" description="Polar residues" evidence="3">
    <location>
        <begin position="479"/>
        <end position="488"/>
    </location>
</feature>
<dbReference type="Gene3D" id="2.60.40.10">
    <property type="entry name" value="Immunoglobulins"/>
    <property type="match status" value="1"/>
</dbReference>
<keyword evidence="7" id="KW-1185">Reference proteome</keyword>
<dbReference type="InterPro" id="IPR013783">
    <property type="entry name" value="Ig-like_fold"/>
</dbReference>
<protein>
    <submittedName>
        <fullName evidence="6">DNRLRE domain-containing protein</fullName>
    </submittedName>
</protein>
<evidence type="ECO:0000313" key="7">
    <source>
        <dbReference type="Proteomes" id="UP000326907"/>
    </source>
</evidence>
<evidence type="ECO:0000313" key="6">
    <source>
        <dbReference type="EMBL" id="KAB2589663.1"/>
    </source>
</evidence>
<proteinExistence type="predicted"/>
<gene>
    <name evidence="6" type="ORF">F5983_26070</name>
</gene>
<organism evidence="6 7">
    <name type="scientific">Streptomyces arboris</name>
    <dbReference type="NCBI Taxonomy" id="2600619"/>
    <lineage>
        <taxon>Bacteria</taxon>
        <taxon>Bacillati</taxon>
        <taxon>Actinomycetota</taxon>
        <taxon>Actinomycetes</taxon>
        <taxon>Kitasatosporales</taxon>
        <taxon>Streptomycetaceae</taxon>
        <taxon>Streptomyces</taxon>
    </lineage>
</organism>
<keyword evidence="4" id="KW-0732">Signal</keyword>
<feature type="region of interest" description="Disordered" evidence="3">
    <location>
        <begin position="479"/>
        <end position="503"/>
    </location>
</feature>
<feature type="signal peptide" evidence="4">
    <location>
        <begin position="1"/>
        <end position="25"/>
    </location>
</feature>
<dbReference type="CDD" id="cd00063">
    <property type="entry name" value="FN3"/>
    <property type="match status" value="1"/>
</dbReference>
<feature type="region of interest" description="Disordered" evidence="3">
    <location>
        <begin position="873"/>
        <end position="899"/>
    </location>
</feature>
<dbReference type="InterPro" id="IPR036116">
    <property type="entry name" value="FN3_sf"/>
</dbReference>
<dbReference type="SUPFAM" id="SSF49265">
    <property type="entry name" value="Fibronectin type III"/>
    <property type="match status" value="1"/>
</dbReference>
<dbReference type="GO" id="GO:0016798">
    <property type="term" value="F:hydrolase activity, acting on glycosyl bonds"/>
    <property type="evidence" value="ECO:0007669"/>
    <property type="project" value="UniProtKB-KW"/>
</dbReference>
<feature type="region of interest" description="Disordered" evidence="3">
    <location>
        <begin position="320"/>
        <end position="340"/>
    </location>
</feature>
<comment type="caution">
    <text evidence="6">The sequence shown here is derived from an EMBL/GenBank/DDBJ whole genome shotgun (WGS) entry which is preliminary data.</text>
</comment>